<dbReference type="SMART" id="SM00698">
    <property type="entry name" value="MORN"/>
    <property type="match status" value="5"/>
</dbReference>
<dbReference type="RefSeq" id="XP_002774016.1">
    <property type="nucleotide sequence ID" value="XM_002773970.1"/>
</dbReference>
<evidence type="ECO:0000313" key="2">
    <source>
        <dbReference type="EMBL" id="EER05832.1"/>
    </source>
</evidence>
<dbReference type="EMBL" id="GG680918">
    <property type="protein sequence ID" value="EER05832.1"/>
    <property type="molecule type" value="Genomic_DNA"/>
</dbReference>
<dbReference type="PANTHER" id="PTHR43215:SF14">
    <property type="entry name" value="RADIAL SPOKE HEAD 1 HOMOLOG"/>
    <property type="match status" value="1"/>
</dbReference>
<evidence type="ECO:0000256" key="1">
    <source>
        <dbReference type="ARBA" id="ARBA00022737"/>
    </source>
</evidence>
<dbReference type="SUPFAM" id="SSF82185">
    <property type="entry name" value="Histone H3 K4-specific methyltransferase SET7/9 N-terminal domain"/>
    <property type="match status" value="1"/>
</dbReference>
<dbReference type="InterPro" id="IPR003409">
    <property type="entry name" value="MORN"/>
</dbReference>
<keyword evidence="1" id="KW-0677">Repeat</keyword>
<accession>C5LBL1</accession>
<dbReference type="Proteomes" id="UP000007800">
    <property type="component" value="Unassembled WGS sequence"/>
</dbReference>
<sequence length="300" mass="32397">MYPDRIISYYGTFAGQCSGGEGVAAAVEESMVAGEVGGSPQLLEDFKQNDDVILGASVLPSNRDGISLVGEAVDMSLLMRETETYCGELLKGRPHGRGVKRVPVPTLVGAGWEGLFAAPTCDGSAARDGFSRSLSSTVSGGTVFTAFTAATTTAGSGGRGVRRPRSWVKELEVYDGQWLHGLKHGEGRMEFRDGVVYEGEWREDLRHGRGVQVIDAASKTRLLYGYVKYDGEWDGGVRSGEGKIELTDGSVYEGMFEMNQRHDPRGDGREGQEDSLVSLYEAAEWACVCWRAGCVWEAIG</sequence>
<protein>
    <submittedName>
        <fullName evidence="2">MORN repeat-containing protein, putative</fullName>
    </submittedName>
</protein>
<dbReference type="OrthoDB" id="270720at2759"/>
<keyword evidence="3" id="KW-1185">Reference proteome</keyword>
<name>C5LBL1_PERM5</name>
<evidence type="ECO:0000313" key="3">
    <source>
        <dbReference type="Proteomes" id="UP000007800"/>
    </source>
</evidence>
<proteinExistence type="predicted"/>
<dbReference type="PANTHER" id="PTHR43215">
    <property type="entry name" value="RADIAL SPOKE HEAD 1 HOMOLOG"/>
    <property type="match status" value="1"/>
</dbReference>
<reference evidence="2 3" key="1">
    <citation type="submission" date="2008-07" db="EMBL/GenBank/DDBJ databases">
        <authorList>
            <person name="El-Sayed N."/>
            <person name="Caler E."/>
            <person name="Inman J."/>
            <person name="Amedeo P."/>
            <person name="Hass B."/>
            <person name="Wortman J."/>
        </authorList>
    </citation>
    <scope>NUCLEOTIDE SEQUENCE [LARGE SCALE GENOMIC DNA]</scope>
    <source>
        <strain evidence="3">ATCC 50983 / TXsc</strain>
    </source>
</reference>
<dbReference type="GeneID" id="9043262"/>
<dbReference type="InParanoid" id="C5LBL1"/>
<gene>
    <name evidence="2" type="ORF">Pmar_PMAR011883</name>
</gene>
<dbReference type="Pfam" id="PF02493">
    <property type="entry name" value="MORN"/>
    <property type="match status" value="4"/>
</dbReference>
<organism evidence="3">
    <name type="scientific">Perkinsus marinus (strain ATCC 50983 / TXsc)</name>
    <dbReference type="NCBI Taxonomy" id="423536"/>
    <lineage>
        <taxon>Eukaryota</taxon>
        <taxon>Sar</taxon>
        <taxon>Alveolata</taxon>
        <taxon>Perkinsozoa</taxon>
        <taxon>Perkinsea</taxon>
        <taxon>Perkinsida</taxon>
        <taxon>Perkinsidae</taxon>
        <taxon>Perkinsus</taxon>
    </lineage>
</organism>
<dbReference type="Gene3D" id="2.20.110.10">
    <property type="entry name" value="Histone H3 K4-specific methyltransferase SET7/9 N-terminal domain"/>
    <property type="match status" value="1"/>
</dbReference>
<dbReference type="AlphaFoldDB" id="C5LBL1"/>